<dbReference type="InterPro" id="IPR035992">
    <property type="entry name" value="Ricin_B-like_lectins"/>
</dbReference>
<organism evidence="1 2">
    <name type="scientific">Phycomyces blakesleeanus (strain ATCC 8743b / DSM 1359 / FGSC 10004 / NBRC 33097 / NRRL 1555)</name>
    <dbReference type="NCBI Taxonomy" id="763407"/>
    <lineage>
        <taxon>Eukaryota</taxon>
        <taxon>Fungi</taxon>
        <taxon>Fungi incertae sedis</taxon>
        <taxon>Mucoromycota</taxon>
        <taxon>Mucoromycotina</taxon>
        <taxon>Mucoromycetes</taxon>
        <taxon>Mucorales</taxon>
        <taxon>Phycomycetaceae</taxon>
        <taxon>Phycomyces</taxon>
    </lineage>
</organism>
<name>A0A163AM15_PHYB8</name>
<evidence type="ECO:0000313" key="1">
    <source>
        <dbReference type="EMBL" id="OAD74421.1"/>
    </source>
</evidence>
<dbReference type="EMBL" id="KV440979">
    <property type="protein sequence ID" value="OAD74421.1"/>
    <property type="molecule type" value="Genomic_DNA"/>
</dbReference>
<dbReference type="InParanoid" id="A0A163AM15"/>
<keyword evidence="2" id="KW-1185">Reference proteome</keyword>
<dbReference type="Gene3D" id="2.80.10.50">
    <property type="match status" value="1"/>
</dbReference>
<proteinExistence type="predicted"/>
<dbReference type="RefSeq" id="XP_018292461.1">
    <property type="nucleotide sequence ID" value="XM_018439284.1"/>
</dbReference>
<gene>
    <name evidence="1" type="ORF">PHYBLDRAFT_186790</name>
</gene>
<protein>
    <submittedName>
        <fullName evidence="1">Carbohydrate-binding module family 13 protein</fullName>
    </submittedName>
</protein>
<dbReference type="Proteomes" id="UP000077315">
    <property type="component" value="Unassembled WGS sequence"/>
</dbReference>
<dbReference type="OrthoDB" id="2345540at2759"/>
<reference evidence="2" key="1">
    <citation type="submission" date="2015-06" db="EMBL/GenBank/DDBJ databases">
        <title>Expansion of signal transduction pathways in fungi by whole-genome duplication.</title>
        <authorList>
            <consortium name="DOE Joint Genome Institute"/>
            <person name="Corrochano L.M."/>
            <person name="Kuo A."/>
            <person name="Marcet-Houben M."/>
            <person name="Polaino S."/>
            <person name="Salamov A."/>
            <person name="Villalobos J.M."/>
            <person name="Alvarez M.I."/>
            <person name="Avalos J."/>
            <person name="Benito E.P."/>
            <person name="Benoit I."/>
            <person name="Burger G."/>
            <person name="Camino L.P."/>
            <person name="Canovas D."/>
            <person name="Cerda-Olmedo E."/>
            <person name="Cheng J.-F."/>
            <person name="Dominguez A."/>
            <person name="Elias M."/>
            <person name="Eslava A.P."/>
            <person name="Glaser F."/>
            <person name="Grimwood J."/>
            <person name="Gutierrez G."/>
            <person name="Heitman J."/>
            <person name="Henrissat B."/>
            <person name="Iturriaga E.A."/>
            <person name="Lang B.F."/>
            <person name="Lavin J.L."/>
            <person name="Lee S."/>
            <person name="Li W."/>
            <person name="Lindquist E."/>
            <person name="Lopez-Garcia S."/>
            <person name="Luque E.M."/>
            <person name="Marcos A.T."/>
            <person name="Martin J."/>
            <person name="McCluskey K."/>
            <person name="Medina H.R."/>
            <person name="Miralles-Duran A."/>
            <person name="Miyazaki A."/>
            <person name="Munoz-Torres E."/>
            <person name="Oguiza J.A."/>
            <person name="Ohm R."/>
            <person name="Olmedo M."/>
            <person name="Orejas M."/>
            <person name="Ortiz-Castellanos L."/>
            <person name="Pisabarro A.G."/>
            <person name="Rodriguez-Romero J."/>
            <person name="Ruiz-Herrera J."/>
            <person name="Ruiz-Vazquez R."/>
            <person name="Sanz C."/>
            <person name="Schackwitz W."/>
            <person name="Schmutz J."/>
            <person name="Shahriari M."/>
            <person name="Shelest E."/>
            <person name="Silva-Franco F."/>
            <person name="Soanes D."/>
            <person name="Syed K."/>
            <person name="Tagua V.G."/>
            <person name="Talbot N.J."/>
            <person name="Thon M."/>
            <person name="De vries R.P."/>
            <person name="Wiebenga A."/>
            <person name="Yadav J.S."/>
            <person name="Braun E.L."/>
            <person name="Baker S."/>
            <person name="Garre V."/>
            <person name="Horwitz B."/>
            <person name="Torres-Martinez S."/>
            <person name="Idnurm A."/>
            <person name="Herrera-Estrella A."/>
            <person name="Gabaldon T."/>
            <person name="Grigoriev I.V."/>
        </authorList>
    </citation>
    <scope>NUCLEOTIDE SEQUENCE [LARGE SCALE GENOMIC DNA]</scope>
    <source>
        <strain evidence="2">NRRL 1555(-)</strain>
    </source>
</reference>
<dbReference type="VEuPathDB" id="FungiDB:PHYBLDRAFT_186790"/>
<sequence>MVPTLTKLDGDWFYIRTVSNGNVASAGPIIAANDVETTRSEIRVEPPKYDDSELWCWKDRMLVNKSNGMVMSIRKGRLRLIEDTEICLYPKKSDEYISQQQWGVQHDDCPFGKRLEGCLLYSFHSNDWVFDIQTHVVNGDTKLILFPYKTIDNDTQRWELVSPADILQYSRPSSGSLSSSFSPVSLSSPTGFQSNSVSAFGSPTIGDLSPSTSSSSSQIMSQELNGSMEFACGLSPSKRGSQSSATGLPLETYRENHQAVYHGNGVPSSDKILAMAAAYQTWLDWSQDKQSQSSPTELQNQRARHEKTRARLQSMARTEVIKLVNANTTSTSNNHSAHRDNTISLTNRFITQLYEQMPMA</sequence>
<accession>A0A163AM15</accession>
<dbReference type="AlphaFoldDB" id="A0A163AM15"/>
<dbReference type="SUPFAM" id="SSF50370">
    <property type="entry name" value="Ricin B-like lectins"/>
    <property type="match status" value="1"/>
</dbReference>
<dbReference type="GeneID" id="29000190"/>
<evidence type="ECO:0000313" key="2">
    <source>
        <dbReference type="Proteomes" id="UP000077315"/>
    </source>
</evidence>